<dbReference type="Gene3D" id="1.10.3720.10">
    <property type="entry name" value="MetI-like"/>
    <property type="match status" value="1"/>
</dbReference>
<keyword evidence="5 7" id="KW-1133">Transmembrane helix</keyword>
<gene>
    <name evidence="9" type="ORF">DN757_18900</name>
</gene>
<name>A0A2W6NDT9_9BACL</name>
<dbReference type="Pfam" id="PF00528">
    <property type="entry name" value="BPD_transp_1"/>
    <property type="match status" value="1"/>
</dbReference>
<keyword evidence="2 7" id="KW-0813">Transport</keyword>
<feature type="transmembrane region" description="Helical" evidence="7">
    <location>
        <begin position="12"/>
        <end position="35"/>
    </location>
</feature>
<dbReference type="PANTHER" id="PTHR43744:SF9">
    <property type="entry name" value="POLYGALACTURONAN_RHAMNOGALACTURONAN TRANSPORT SYSTEM PERMEASE PROTEIN YTCP"/>
    <property type="match status" value="1"/>
</dbReference>
<keyword evidence="6 7" id="KW-0472">Membrane</keyword>
<dbReference type="CDD" id="cd06261">
    <property type="entry name" value="TM_PBP2"/>
    <property type="match status" value="1"/>
</dbReference>
<evidence type="ECO:0000313" key="10">
    <source>
        <dbReference type="Proteomes" id="UP000249204"/>
    </source>
</evidence>
<evidence type="ECO:0000313" key="9">
    <source>
        <dbReference type="EMBL" id="PZT54102.1"/>
    </source>
</evidence>
<dbReference type="SUPFAM" id="SSF161098">
    <property type="entry name" value="MetI-like"/>
    <property type="match status" value="1"/>
</dbReference>
<feature type="transmembrane region" description="Helical" evidence="7">
    <location>
        <begin position="263"/>
        <end position="280"/>
    </location>
</feature>
<dbReference type="RefSeq" id="WP_111271746.1">
    <property type="nucleotide sequence ID" value="NZ_CP183972.1"/>
</dbReference>
<keyword evidence="4 7" id="KW-0812">Transmembrane</keyword>
<evidence type="ECO:0000256" key="4">
    <source>
        <dbReference type="ARBA" id="ARBA00022692"/>
    </source>
</evidence>
<dbReference type="PANTHER" id="PTHR43744">
    <property type="entry name" value="ABC TRANSPORTER PERMEASE PROTEIN MG189-RELATED-RELATED"/>
    <property type="match status" value="1"/>
</dbReference>
<evidence type="ECO:0000256" key="2">
    <source>
        <dbReference type="ARBA" id="ARBA00022448"/>
    </source>
</evidence>
<feature type="transmembrane region" description="Helical" evidence="7">
    <location>
        <begin position="184"/>
        <end position="209"/>
    </location>
</feature>
<evidence type="ECO:0000256" key="1">
    <source>
        <dbReference type="ARBA" id="ARBA00004651"/>
    </source>
</evidence>
<feature type="transmembrane region" description="Helical" evidence="7">
    <location>
        <begin position="111"/>
        <end position="130"/>
    </location>
</feature>
<dbReference type="AlphaFoldDB" id="A0A2W6NDT9"/>
<feature type="transmembrane region" description="Helical" evidence="7">
    <location>
        <begin position="81"/>
        <end position="99"/>
    </location>
</feature>
<dbReference type="InterPro" id="IPR035906">
    <property type="entry name" value="MetI-like_sf"/>
</dbReference>
<dbReference type="InterPro" id="IPR000515">
    <property type="entry name" value="MetI-like"/>
</dbReference>
<evidence type="ECO:0000256" key="3">
    <source>
        <dbReference type="ARBA" id="ARBA00022475"/>
    </source>
</evidence>
<accession>A0A2W6NDT9</accession>
<evidence type="ECO:0000256" key="7">
    <source>
        <dbReference type="RuleBase" id="RU363032"/>
    </source>
</evidence>
<sequence length="295" mass="33474">MNFISTGHRMYLIFNTIALTLLSFVCIFPILHVLAISFSSKAAVNGGLVTLWPVDFSLSSYSYVFENKEFLTSFLISLERVALGVFLNVSLAVLVAYPLSKEATDFPSRTWYAWFFVFTILFSGGLIPSFLIVKETGLIDSIWALLLPGAIPVFNMLLIMNYLRTLPKALEESAHIDGAGHFRTLWSIYLPLTMPSLATIALFSLVWHWNSWFDGMIYMNRTEHYPLSTYLQSWLSMMNLSQMNMSLEQARLLEHVSNRSARAAQIFIASVPILLIYPFFQRYFVKGLVIGSVKG</sequence>
<keyword evidence="3" id="KW-1003">Cell membrane</keyword>
<dbReference type="EMBL" id="QKWW01000055">
    <property type="protein sequence ID" value="PZT54102.1"/>
    <property type="molecule type" value="Genomic_DNA"/>
</dbReference>
<comment type="caution">
    <text evidence="9">The sequence shown here is derived from an EMBL/GenBank/DDBJ whole genome shotgun (WGS) entry which is preliminary data.</text>
</comment>
<comment type="subcellular location">
    <subcellularLocation>
        <location evidence="1 7">Cell membrane</location>
        <topology evidence="1 7">Multi-pass membrane protein</topology>
    </subcellularLocation>
</comment>
<dbReference type="PROSITE" id="PS50928">
    <property type="entry name" value="ABC_TM1"/>
    <property type="match status" value="1"/>
</dbReference>
<protein>
    <submittedName>
        <fullName evidence="9">Carbohydrate ABC transporter permease</fullName>
    </submittedName>
</protein>
<proteinExistence type="inferred from homology"/>
<evidence type="ECO:0000256" key="5">
    <source>
        <dbReference type="ARBA" id="ARBA00022989"/>
    </source>
</evidence>
<dbReference type="Proteomes" id="UP000249204">
    <property type="component" value="Unassembled WGS sequence"/>
</dbReference>
<organism evidence="9 10">
    <name type="scientific">Paenibacillus silvae</name>
    <dbReference type="NCBI Taxonomy" id="1325358"/>
    <lineage>
        <taxon>Bacteria</taxon>
        <taxon>Bacillati</taxon>
        <taxon>Bacillota</taxon>
        <taxon>Bacilli</taxon>
        <taxon>Bacillales</taxon>
        <taxon>Paenibacillaceae</taxon>
        <taxon>Paenibacillus</taxon>
    </lineage>
</organism>
<evidence type="ECO:0000256" key="6">
    <source>
        <dbReference type="ARBA" id="ARBA00023136"/>
    </source>
</evidence>
<feature type="transmembrane region" description="Helical" evidence="7">
    <location>
        <begin position="142"/>
        <end position="163"/>
    </location>
</feature>
<evidence type="ECO:0000259" key="8">
    <source>
        <dbReference type="PROSITE" id="PS50928"/>
    </source>
</evidence>
<dbReference type="GO" id="GO:0055085">
    <property type="term" value="P:transmembrane transport"/>
    <property type="evidence" value="ECO:0007669"/>
    <property type="project" value="InterPro"/>
</dbReference>
<dbReference type="GO" id="GO:0005886">
    <property type="term" value="C:plasma membrane"/>
    <property type="evidence" value="ECO:0007669"/>
    <property type="project" value="UniProtKB-SubCell"/>
</dbReference>
<feature type="domain" description="ABC transmembrane type-1" evidence="8">
    <location>
        <begin position="70"/>
        <end position="277"/>
    </location>
</feature>
<comment type="similarity">
    <text evidence="7">Belongs to the binding-protein-dependent transport system permease family.</text>
</comment>
<reference evidence="9 10" key="1">
    <citation type="submission" date="2018-06" db="EMBL/GenBank/DDBJ databases">
        <title>Isolation of heavy metals resistant Paenibacillus silvae NC2 from Gold-Copper mine in ZiJin, China.</title>
        <authorList>
            <person name="Xu J."/>
            <person name="Mazhar H.S."/>
            <person name="Rensing C."/>
        </authorList>
    </citation>
    <scope>NUCLEOTIDE SEQUENCE [LARGE SCALE GENOMIC DNA]</scope>
    <source>
        <strain evidence="9 10">NC2</strain>
    </source>
</reference>